<dbReference type="PANTHER" id="PTHR37742">
    <property type="entry name" value="OS01G0810200 PROTEIN"/>
    <property type="match status" value="1"/>
</dbReference>
<proteinExistence type="predicted"/>
<reference evidence="1 2" key="1">
    <citation type="journal article" date="2021" name="Commun. Biol.">
        <title>The genome of Shorea leprosula (Dipterocarpaceae) highlights the ecological relevance of drought in aseasonal tropical rainforests.</title>
        <authorList>
            <person name="Ng K.K.S."/>
            <person name="Kobayashi M.J."/>
            <person name="Fawcett J.A."/>
            <person name="Hatakeyama M."/>
            <person name="Paape T."/>
            <person name="Ng C.H."/>
            <person name="Ang C.C."/>
            <person name="Tnah L.H."/>
            <person name="Lee C.T."/>
            <person name="Nishiyama T."/>
            <person name="Sese J."/>
            <person name="O'Brien M.J."/>
            <person name="Copetti D."/>
            <person name="Mohd Noor M.I."/>
            <person name="Ong R.C."/>
            <person name="Putra M."/>
            <person name="Sireger I.Z."/>
            <person name="Indrioko S."/>
            <person name="Kosugi Y."/>
            <person name="Izuno A."/>
            <person name="Isagi Y."/>
            <person name="Lee S.L."/>
            <person name="Shimizu K.K."/>
        </authorList>
    </citation>
    <scope>NUCLEOTIDE SEQUENCE [LARGE SCALE GENOMIC DNA]</scope>
    <source>
        <strain evidence="1">214</strain>
    </source>
</reference>
<dbReference type="PANTHER" id="PTHR37742:SF1">
    <property type="entry name" value="OS01G0810200 PROTEIN"/>
    <property type="match status" value="1"/>
</dbReference>
<name>A0AAV5MBT8_9ROSI</name>
<gene>
    <name evidence="1" type="ORF">SLEP1_g53099</name>
</gene>
<keyword evidence="2" id="KW-1185">Reference proteome</keyword>
<dbReference type="AlphaFoldDB" id="A0AAV5MBT8"/>
<evidence type="ECO:0000313" key="1">
    <source>
        <dbReference type="EMBL" id="GKV46087.1"/>
    </source>
</evidence>
<accession>A0AAV5MBT8</accession>
<dbReference type="GO" id="GO:0005768">
    <property type="term" value="C:endosome"/>
    <property type="evidence" value="ECO:0007669"/>
    <property type="project" value="TreeGrafter"/>
</dbReference>
<comment type="caution">
    <text evidence="1">The sequence shown here is derived from an EMBL/GenBank/DDBJ whole genome shotgun (WGS) entry which is preliminary data.</text>
</comment>
<dbReference type="GO" id="GO:0005802">
    <property type="term" value="C:trans-Golgi network"/>
    <property type="evidence" value="ECO:0007669"/>
    <property type="project" value="TreeGrafter"/>
</dbReference>
<evidence type="ECO:0000313" key="2">
    <source>
        <dbReference type="Proteomes" id="UP001054252"/>
    </source>
</evidence>
<organism evidence="1 2">
    <name type="scientific">Rubroshorea leprosula</name>
    <dbReference type="NCBI Taxonomy" id="152421"/>
    <lineage>
        <taxon>Eukaryota</taxon>
        <taxon>Viridiplantae</taxon>
        <taxon>Streptophyta</taxon>
        <taxon>Embryophyta</taxon>
        <taxon>Tracheophyta</taxon>
        <taxon>Spermatophyta</taxon>
        <taxon>Magnoliopsida</taxon>
        <taxon>eudicotyledons</taxon>
        <taxon>Gunneridae</taxon>
        <taxon>Pentapetalae</taxon>
        <taxon>rosids</taxon>
        <taxon>malvids</taxon>
        <taxon>Malvales</taxon>
        <taxon>Dipterocarpaceae</taxon>
        <taxon>Rubroshorea</taxon>
    </lineage>
</organism>
<dbReference type="EMBL" id="BPVZ01000202">
    <property type="protein sequence ID" value="GKV46087.1"/>
    <property type="molecule type" value="Genomic_DNA"/>
</dbReference>
<dbReference type="Proteomes" id="UP001054252">
    <property type="component" value="Unassembled WGS sequence"/>
</dbReference>
<sequence length="124" mass="13574">MRNGAKTMILKANLVRFKAGFPSSITKDKRGWLLNPITLALNSGVKGSYLSLCFSFLENHQIADQGYAEAIIDQDEVAVAASIRGTAPALVNIDMLESTFFIGCQDMTINHNSSSTDFNAWKDL</sequence>
<protein>
    <submittedName>
        <fullName evidence="1">Uncharacterized protein</fullName>
    </submittedName>
</protein>